<name>A0AAU8ET82_9MICC</name>
<proteinExistence type="predicted"/>
<dbReference type="Gene3D" id="3.40.630.30">
    <property type="match status" value="1"/>
</dbReference>
<dbReference type="SUPFAM" id="SSF55729">
    <property type="entry name" value="Acyl-CoA N-acyltransferases (Nat)"/>
    <property type="match status" value="2"/>
</dbReference>
<keyword evidence="2" id="KW-0012">Acyltransferase</keyword>
<dbReference type="InterPro" id="IPR000182">
    <property type="entry name" value="GNAT_dom"/>
</dbReference>
<keyword evidence="2" id="KW-0808">Transferase</keyword>
<dbReference type="CDD" id="cd04301">
    <property type="entry name" value="NAT_SF"/>
    <property type="match status" value="1"/>
</dbReference>
<gene>
    <name evidence="2" type="ORF">ABRP34_07530</name>
</gene>
<organism evidence="2">
    <name type="scientific">Arthrobacter sp. K5</name>
    <dbReference type="NCBI Taxonomy" id="2839623"/>
    <lineage>
        <taxon>Bacteria</taxon>
        <taxon>Bacillati</taxon>
        <taxon>Actinomycetota</taxon>
        <taxon>Actinomycetes</taxon>
        <taxon>Micrococcales</taxon>
        <taxon>Micrococcaceae</taxon>
        <taxon>Arthrobacter</taxon>
    </lineage>
</organism>
<dbReference type="RefSeq" id="WP_353712737.1">
    <property type="nucleotide sequence ID" value="NZ_CP159279.1"/>
</dbReference>
<dbReference type="GO" id="GO:0016747">
    <property type="term" value="F:acyltransferase activity, transferring groups other than amino-acyl groups"/>
    <property type="evidence" value="ECO:0007669"/>
    <property type="project" value="InterPro"/>
</dbReference>
<dbReference type="InterPro" id="IPR016181">
    <property type="entry name" value="Acyl_CoA_acyltransferase"/>
</dbReference>
<dbReference type="EMBL" id="CP159279">
    <property type="protein sequence ID" value="XCH12817.1"/>
    <property type="molecule type" value="Genomic_DNA"/>
</dbReference>
<feature type="domain" description="N-acetyltransferase" evidence="1">
    <location>
        <begin position="26"/>
        <end position="195"/>
    </location>
</feature>
<dbReference type="EC" id="2.3.1.-" evidence="2"/>
<protein>
    <submittedName>
        <fullName evidence="2">GNAT family N-acetyltransferase</fullName>
        <ecNumber evidence="2">2.3.1.-</ecNumber>
    </submittedName>
</protein>
<dbReference type="PROSITE" id="PS51186">
    <property type="entry name" value="GNAT"/>
    <property type="match status" value="1"/>
</dbReference>
<reference evidence="2" key="1">
    <citation type="submission" date="2024-06" db="EMBL/GenBank/DDBJ databases">
        <title>Biodegradation of dimethachlon by Arthrobacter sp. K5: mechanistic insights and ecological implications.</title>
        <authorList>
            <person name="Hu S."/>
            <person name="Lu P."/>
        </authorList>
    </citation>
    <scope>NUCLEOTIDE SEQUENCE</scope>
    <source>
        <strain evidence="2">K5</strain>
    </source>
</reference>
<dbReference type="Pfam" id="PF00583">
    <property type="entry name" value="Acetyltransf_1"/>
    <property type="match status" value="1"/>
</dbReference>
<accession>A0AAU8ET82</accession>
<evidence type="ECO:0000259" key="1">
    <source>
        <dbReference type="PROSITE" id="PS51186"/>
    </source>
</evidence>
<dbReference type="AlphaFoldDB" id="A0AAU8ET82"/>
<sequence>MTTPSYRIEPLFLPGSLDAPDATDFLEFSDLSDALVLETWGNLDRATPRKARLEAWRDDDYEKLRLFFVRLDDRMVARSWVRFTQKENLQDAFLRVDVLDGYSGRGIGQALLRHAEALAAENGRSTLQSFTEHAPGFDPDGPGILRPGTGTGGVPAAARGVRFAAAAGYTLEQVTRFSALDMPPSDGVLDALEGEAAGIAGDQYEILGWTDRCPDEYVEEMAVLMSKMSTDTPAGALHYDAEVWDAQRVRHVEDEWRRAGLESLVAVARHTSSGELAAYSVLQHSDEKPWLAEQDDTLVAQAHRGHRLGMLVKVLNLRRLQKNHPEVERVLTFNAAENDHMLAINIALGFHAAGYDGEWQRRR</sequence>
<evidence type="ECO:0000313" key="2">
    <source>
        <dbReference type="EMBL" id="XCH12817.1"/>
    </source>
</evidence>